<dbReference type="Proteomes" id="UP000003684">
    <property type="component" value="Unassembled WGS sequence"/>
</dbReference>
<name>D1YL02_LACGS</name>
<evidence type="ECO:0000256" key="1">
    <source>
        <dbReference type="SAM" id="SignalP"/>
    </source>
</evidence>
<gene>
    <name evidence="2" type="ORF">HMPREF9209_1839</name>
</gene>
<comment type="caution">
    <text evidence="2">The sequence shown here is derived from an EMBL/GenBank/DDBJ whole genome shotgun (WGS) entry which is preliminary data.</text>
</comment>
<keyword evidence="1" id="KW-0732">Signal</keyword>
<evidence type="ECO:0000313" key="2">
    <source>
        <dbReference type="EMBL" id="EFB61906.1"/>
    </source>
</evidence>
<dbReference type="EMBL" id="ADFT01000034">
    <property type="protein sequence ID" value="EFB61906.1"/>
    <property type="molecule type" value="Genomic_DNA"/>
</dbReference>
<reference evidence="2 3" key="1">
    <citation type="submission" date="2009-12" db="EMBL/GenBank/DDBJ databases">
        <title>Genome Sequence of Lactobacillus gasseri 224-1.</title>
        <authorList>
            <person name="Durkin A.S."/>
            <person name="Madupu R."/>
            <person name="Torralba M."/>
            <person name="Methe B."/>
            <person name="Sutton G."/>
            <person name="Strausberg R.L."/>
            <person name="Nelson K.E."/>
        </authorList>
    </citation>
    <scope>NUCLEOTIDE SEQUENCE [LARGE SCALE GENOMIC DNA]</scope>
    <source>
        <strain evidence="2 3">224-1</strain>
    </source>
</reference>
<feature type="chain" id="PRO_5039152363" evidence="1">
    <location>
        <begin position="21"/>
        <end position="102"/>
    </location>
</feature>
<dbReference type="AlphaFoldDB" id="D1YL02"/>
<protein>
    <submittedName>
        <fullName evidence="2">Uncharacterized protein</fullName>
    </submittedName>
</protein>
<accession>D1YL02</accession>
<feature type="signal peptide" evidence="1">
    <location>
        <begin position="1"/>
        <end position="20"/>
    </location>
</feature>
<proteinExistence type="predicted"/>
<sequence>MKNKVIGLVALLICILTLTASTKSFVSDPQGLFDNQTKELVNQKNESYQKTKTKPEIRLLSLKDSKDLNRIQPLKNQIIIAVALQNKRKMFKLLLVRIIKIF</sequence>
<evidence type="ECO:0000313" key="3">
    <source>
        <dbReference type="Proteomes" id="UP000003684"/>
    </source>
</evidence>
<organism evidence="2 3">
    <name type="scientific">Lactobacillus gasseri 224-1</name>
    <dbReference type="NCBI Taxonomy" id="679196"/>
    <lineage>
        <taxon>Bacteria</taxon>
        <taxon>Bacillati</taxon>
        <taxon>Bacillota</taxon>
        <taxon>Bacilli</taxon>
        <taxon>Lactobacillales</taxon>
        <taxon>Lactobacillaceae</taxon>
        <taxon>Lactobacillus</taxon>
    </lineage>
</organism>